<dbReference type="InterPro" id="IPR050438">
    <property type="entry name" value="LMW_PTPase"/>
</dbReference>
<feature type="domain" description="Phosphotyrosine protein phosphatase I" evidence="2">
    <location>
        <begin position="8"/>
        <end position="149"/>
    </location>
</feature>
<proteinExistence type="predicted"/>
<name>A0ABS4DGT2_9CHLR</name>
<dbReference type="PANTHER" id="PTHR11717">
    <property type="entry name" value="LOW MOLECULAR WEIGHT PROTEIN TYROSINE PHOSPHATASE"/>
    <property type="match status" value="1"/>
</dbReference>
<keyword evidence="4" id="KW-1185">Reference proteome</keyword>
<dbReference type="Pfam" id="PF01451">
    <property type="entry name" value="LMWPc"/>
    <property type="match status" value="1"/>
</dbReference>
<accession>A0ABS4DGT2</accession>
<dbReference type="Gene3D" id="3.40.50.2300">
    <property type="match status" value="1"/>
</dbReference>
<evidence type="ECO:0000313" key="4">
    <source>
        <dbReference type="Proteomes" id="UP001193081"/>
    </source>
</evidence>
<dbReference type="SUPFAM" id="SSF52788">
    <property type="entry name" value="Phosphotyrosine protein phosphatases I"/>
    <property type="match status" value="1"/>
</dbReference>
<dbReference type="SMART" id="SM00226">
    <property type="entry name" value="LMWPc"/>
    <property type="match status" value="1"/>
</dbReference>
<dbReference type="EC" id="3.1.3.48" evidence="1"/>
<organism evidence="3 4">
    <name type="scientific">Candidatus Chloroploca mongolica</name>
    <dbReference type="NCBI Taxonomy" id="2528176"/>
    <lineage>
        <taxon>Bacteria</taxon>
        <taxon>Bacillati</taxon>
        <taxon>Chloroflexota</taxon>
        <taxon>Chloroflexia</taxon>
        <taxon>Chloroflexales</taxon>
        <taxon>Chloroflexineae</taxon>
        <taxon>Oscillochloridaceae</taxon>
        <taxon>Candidatus Chloroploca</taxon>
    </lineage>
</organism>
<protein>
    <recommendedName>
        <fullName evidence="1">protein-tyrosine-phosphatase</fullName>
        <ecNumber evidence="1">3.1.3.48</ecNumber>
    </recommendedName>
</protein>
<comment type="caution">
    <text evidence="3">The sequence shown here is derived from an EMBL/GenBank/DDBJ whole genome shotgun (WGS) entry which is preliminary data.</text>
</comment>
<dbReference type="InterPro" id="IPR036196">
    <property type="entry name" value="Ptyr_pPase_sf"/>
</dbReference>
<evidence type="ECO:0000313" key="3">
    <source>
        <dbReference type="EMBL" id="MBP1468599.1"/>
    </source>
</evidence>
<dbReference type="PANTHER" id="PTHR11717:SF7">
    <property type="entry name" value="LOW MOLECULAR WEIGHT PHOSPHOTYROSINE PROTEIN PHOSPHATASE"/>
    <property type="match status" value="1"/>
</dbReference>
<evidence type="ECO:0000256" key="1">
    <source>
        <dbReference type="ARBA" id="ARBA00013064"/>
    </source>
</evidence>
<dbReference type="EMBL" id="SIJK02000079">
    <property type="protein sequence ID" value="MBP1468599.1"/>
    <property type="molecule type" value="Genomic_DNA"/>
</dbReference>
<evidence type="ECO:0000259" key="2">
    <source>
        <dbReference type="SMART" id="SM00226"/>
    </source>
</evidence>
<dbReference type="Proteomes" id="UP001193081">
    <property type="component" value="Unassembled WGS sequence"/>
</dbReference>
<dbReference type="InterPro" id="IPR023485">
    <property type="entry name" value="Ptyr_pPase"/>
</dbReference>
<reference evidence="3 4" key="1">
    <citation type="submission" date="2021-03" db="EMBL/GenBank/DDBJ databases">
        <authorList>
            <person name="Grouzdev D.S."/>
        </authorList>
    </citation>
    <scope>NUCLEOTIDE SEQUENCE [LARGE SCALE GENOMIC DNA]</scope>
    <source>
        <strain evidence="3 4">M50-1</strain>
    </source>
</reference>
<gene>
    <name evidence="3" type="ORF">EYB53_022995</name>
</gene>
<sequence length="318" mass="33753">MIHGMAKPDILIVGAADTGRAPMAAAMLRRLLGEQGLPWDVASTGIVGHDGYPAEPEARSAMMILGFDLDTHCARSLTPELVVQARVLLAIDSGIARVVRMRFPDAVTVSLGELAGRARDIPDPFRMQVGAWVQYGNEIVMLLRAGMVRLGQLVDPAWSPDTGAGSSPKPAAAPSAEAIIADPSLLDLAVRGVALPAATLSTALPHEWRAPSPLMDQAALLVQRAEHILQLVADRPDVIVWAAARHYLLADLSELEQAAPSDGFGRAYLALVRAMLVLASTMPTPDQAHLLLKVFARLTAPITAADVTDASAMLSHFQ</sequence>